<evidence type="ECO:0000259" key="1">
    <source>
        <dbReference type="Pfam" id="PF19960"/>
    </source>
</evidence>
<sequence length="61" mass="6946">MNTTPSSKPSNWAVELRNLVNRAFDSNEMHELPFDFKLDFDDLPGRGKSGKVVELLQILAR</sequence>
<dbReference type="EMBL" id="UOEU01000933">
    <property type="protein sequence ID" value="VAW42605.1"/>
    <property type="molecule type" value="Genomic_DNA"/>
</dbReference>
<reference evidence="2" key="1">
    <citation type="submission" date="2018-06" db="EMBL/GenBank/DDBJ databases">
        <authorList>
            <person name="Zhirakovskaya E."/>
        </authorList>
    </citation>
    <scope>NUCLEOTIDE SEQUENCE</scope>
</reference>
<dbReference type="Pfam" id="PF19960">
    <property type="entry name" value="EAD7"/>
    <property type="match status" value="1"/>
</dbReference>
<proteinExistence type="predicted"/>
<organism evidence="2">
    <name type="scientific">hydrothermal vent metagenome</name>
    <dbReference type="NCBI Taxonomy" id="652676"/>
    <lineage>
        <taxon>unclassified sequences</taxon>
        <taxon>metagenomes</taxon>
        <taxon>ecological metagenomes</taxon>
    </lineage>
</organism>
<accession>A0A3B0VGD7</accession>
<dbReference type="AlphaFoldDB" id="A0A3B0VGD7"/>
<dbReference type="InterPro" id="IPR045435">
    <property type="entry name" value="EAD7"/>
</dbReference>
<feature type="domain" description="Effector-associated" evidence="1">
    <location>
        <begin position="16"/>
        <end position="61"/>
    </location>
</feature>
<gene>
    <name evidence="2" type="ORF">MNBD_CHLOROFLEXI01-3091</name>
</gene>
<name>A0A3B0VGD7_9ZZZZ</name>
<evidence type="ECO:0000313" key="2">
    <source>
        <dbReference type="EMBL" id="VAW42605.1"/>
    </source>
</evidence>
<protein>
    <recommendedName>
        <fullName evidence="1">Effector-associated domain-containing protein</fullName>
    </recommendedName>
</protein>